<feature type="region of interest" description="Disordered" evidence="1">
    <location>
        <begin position="1"/>
        <end position="126"/>
    </location>
</feature>
<name>A0ABR0EG83_ZASCE</name>
<proteinExistence type="predicted"/>
<feature type="compositionally biased region" description="Basic and acidic residues" evidence="1">
    <location>
        <begin position="62"/>
        <end position="71"/>
    </location>
</feature>
<feature type="compositionally biased region" description="Acidic residues" evidence="1">
    <location>
        <begin position="822"/>
        <end position="832"/>
    </location>
</feature>
<feature type="compositionally biased region" description="Polar residues" evidence="1">
    <location>
        <begin position="315"/>
        <end position="329"/>
    </location>
</feature>
<feature type="compositionally biased region" description="Low complexity" evidence="1">
    <location>
        <begin position="739"/>
        <end position="752"/>
    </location>
</feature>
<feature type="compositionally biased region" description="Polar residues" evidence="1">
    <location>
        <begin position="51"/>
        <end position="61"/>
    </location>
</feature>
<organism evidence="2 3">
    <name type="scientific">Zasmidium cellare</name>
    <name type="common">Wine cellar mold</name>
    <name type="synonym">Racodium cellare</name>
    <dbReference type="NCBI Taxonomy" id="395010"/>
    <lineage>
        <taxon>Eukaryota</taxon>
        <taxon>Fungi</taxon>
        <taxon>Dikarya</taxon>
        <taxon>Ascomycota</taxon>
        <taxon>Pezizomycotina</taxon>
        <taxon>Dothideomycetes</taxon>
        <taxon>Dothideomycetidae</taxon>
        <taxon>Mycosphaerellales</taxon>
        <taxon>Mycosphaerellaceae</taxon>
        <taxon>Zasmidium</taxon>
    </lineage>
</organism>
<keyword evidence="3" id="KW-1185">Reference proteome</keyword>
<evidence type="ECO:0008006" key="4">
    <source>
        <dbReference type="Google" id="ProtNLM"/>
    </source>
</evidence>
<feature type="region of interest" description="Disordered" evidence="1">
    <location>
        <begin position="349"/>
        <end position="397"/>
    </location>
</feature>
<comment type="caution">
    <text evidence="2">The sequence shown here is derived from an EMBL/GenBank/DDBJ whole genome shotgun (WGS) entry which is preliminary data.</text>
</comment>
<reference evidence="2 3" key="1">
    <citation type="journal article" date="2023" name="G3 (Bethesda)">
        <title>A chromosome-level genome assembly of Zasmidium syzygii isolated from banana leaves.</title>
        <authorList>
            <person name="van Westerhoven A.C."/>
            <person name="Mehrabi R."/>
            <person name="Talebi R."/>
            <person name="Steentjes M.B.F."/>
            <person name="Corcolon B."/>
            <person name="Chong P.A."/>
            <person name="Kema G.H.J."/>
            <person name="Seidl M.F."/>
        </authorList>
    </citation>
    <scope>NUCLEOTIDE SEQUENCE [LARGE SCALE GENOMIC DNA]</scope>
    <source>
        <strain evidence="2 3">P124</strain>
    </source>
</reference>
<accession>A0ABR0EG83</accession>
<evidence type="ECO:0000256" key="1">
    <source>
        <dbReference type="SAM" id="MobiDB-lite"/>
    </source>
</evidence>
<feature type="region of interest" description="Disordered" evidence="1">
    <location>
        <begin position="585"/>
        <end position="673"/>
    </location>
</feature>
<evidence type="ECO:0000313" key="3">
    <source>
        <dbReference type="Proteomes" id="UP001305779"/>
    </source>
</evidence>
<dbReference type="CDD" id="cd00167">
    <property type="entry name" value="SANT"/>
    <property type="match status" value="1"/>
</dbReference>
<feature type="compositionally biased region" description="Acidic residues" evidence="1">
    <location>
        <begin position="599"/>
        <end position="623"/>
    </location>
</feature>
<gene>
    <name evidence="2" type="ORF">PRZ48_008711</name>
</gene>
<feature type="compositionally biased region" description="Basic residues" evidence="1">
    <location>
        <begin position="357"/>
        <end position="371"/>
    </location>
</feature>
<feature type="compositionally biased region" description="Polar residues" evidence="1">
    <location>
        <begin position="88"/>
        <end position="110"/>
    </location>
</feature>
<feature type="region of interest" description="Disordered" evidence="1">
    <location>
        <begin position="456"/>
        <end position="477"/>
    </location>
</feature>
<feature type="compositionally biased region" description="Acidic residues" evidence="1">
    <location>
        <begin position="648"/>
        <end position="657"/>
    </location>
</feature>
<feature type="region of interest" description="Disordered" evidence="1">
    <location>
        <begin position="688"/>
        <end position="832"/>
    </location>
</feature>
<feature type="compositionally biased region" description="Acidic residues" evidence="1">
    <location>
        <begin position="72"/>
        <end position="81"/>
    </location>
</feature>
<feature type="region of interest" description="Disordered" evidence="1">
    <location>
        <begin position="220"/>
        <end position="329"/>
    </location>
</feature>
<feature type="compositionally biased region" description="Polar residues" evidence="1">
    <location>
        <begin position="710"/>
        <end position="726"/>
    </location>
</feature>
<sequence>MRTGRNRAASPAVSSLRPPRFKGKPPSQQTPPSAQRPPPSQQLSQQQTPTVIPSSIPSQRPSEPEEAHDADPIEEFSEYEAEGAGTPDTVNGSQNAFQKMTSSQMSSGSQRFGGLKQPPKWSKEEDAVLIRGVREGWSATQIARELGPGHVRRTGSAIRGRKKALIEKFNLEVRAAKSTTLHVESRRRWTPAEMSTIQQGVRDGLDATALQQKLKDRTLKSIDHKIKRRKALSKDPIRNGAEPSAKKAKTKAPMIEKRKDEVPEPVTQDNGAGDEMVLDETEPNEIGQGTADPADQVMTDDVEEYPAYPPEPEPRTTTQTDNADASYTPIQDDFDFSAVSTAFVKLPTSAQPDNKAGRLRRPTAARKKATRRAAANPSKDATAHVRDTADIQDTTLNGNAEIVNDKDAAANQQEAIVHDQDRGVDNHHASLNGHDAAMDEPNVTANDQARTVDDDFAGLYGSDDDEEPKAKPQAQRRGLFDDWTQEQRWRDCLRVNGGDEEAARRHFKEANLTAGMYDAILRKDQATIEAIKAERRQIELREAIEEGRARRKVPLSDAAAAAGAEDVDDEVLREEDWEIFIDKEEDEWSLPSEDHSSVNDDDEEEDMIRDREIEEVEDEEDDLVADRRVEEVDNDEEEEENMIHDREIEEVEDEEAVYDAPPPLPGHHFTPIQGHHFTPIQAMRATVVDGGFPTPVPTSEKLTAYGIDSKQPSSSIPTAASETTAASVDSKRSRRRSRNATQRRQSGGSRSSRAQEGRSRPSMSEMGSAPGLMGPPPPINDADNPFMKIVRNAHIPSPPRRREEPVRRRGTPSPPAWFASDNESEDSSEESE</sequence>
<evidence type="ECO:0000313" key="2">
    <source>
        <dbReference type="EMBL" id="KAK4500522.1"/>
    </source>
</evidence>
<dbReference type="InterPro" id="IPR001005">
    <property type="entry name" value="SANT/Myb"/>
</dbReference>
<dbReference type="Proteomes" id="UP001305779">
    <property type="component" value="Unassembled WGS sequence"/>
</dbReference>
<protein>
    <recommendedName>
        <fullName evidence="4">Myb-like domain-containing protein</fullName>
    </recommendedName>
</protein>
<dbReference type="EMBL" id="JAXOVC010000006">
    <property type="protein sequence ID" value="KAK4500522.1"/>
    <property type="molecule type" value="Genomic_DNA"/>
</dbReference>
<feature type="compositionally biased region" description="Low complexity" evidence="1">
    <location>
        <begin position="41"/>
        <end position="50"/>
    </location>
</feature>